<dbReference type="OrthoDB" id="3863715at2759"/>
<feature type="domain" description="CCHC-type" evidence="4">
    <location>
        <begin position="254"/>
        <end position="269"/>
    </location>
</feature>
<dbReference type="EMBL" id="AFNH02001607">
    <property type="protein sequence ID" value="EZG42931.1"/>
    <property type="molecule type" value="Genomic_DNA"/>
</dbReference>
<organism evidence="5 6">
    <name type="scientific">Gregarina niphandrodes</name>
    <name type="common">Septate eugregarine</name>
    <dbReference type="NCBI Taxonomy" id="110365"/>
    <lineage>
        <taxon>Eukaryota</taxon>
        <taxon>Sar</taxon>
        <taxon>Alveolata</taxon>
        <taxon>Apicomplexa</taxon>
        <taxon>Conoidasida</taxon>
        <taxon>Gregarinasina</taxon>
        <taxon>Eugregarinorida</taxon>
        <taxon>Gregarinidae</taxon>
        <taxon>Gregarina</taxon>
    </lineage>
</organism>
<dbReference type="VEuPathDB" id="CryptoDB:GNI_206350"/>
<dbReference type="PROSITE" id="PS50158">
    <property type="entry name" value="ZF_CCHC"/>
    <property type="match status" value="1"/>
</dbReference>
<reference evidence="5" key="1">
    <citation type="submission" date="2013-12" db="EMBL/GenBank/DDBJ databases">
        <authorList>
            <person name="Omoto C.K."/>
            <person name="Sibley D."/>
            <person name="Venepally P."/>
            <person name="Hadjithomas M."/>
            <person name="Karamycheva S."/>
            <person name="Brunk B."/>
            <person name="Roos D."/>
            <person name="Caler E."/>
            <person name="Lorenzi H."/>
        </authorList>
    </citation>
    <scope>NUCLEOTIDE SEQUENCE</scope>
</reference>
<dbReference type="InterPro" id="IPR001878">
    <property type="entry name" value="Znf_CCHC"/>
</dbReference>
<dbReference type="SMART" id="SM00343">
    <property type="entry name" value="ZnF_C2HC"/>
    <property type="match status" value="1"/>
</dbReference>
<keyword evidence="3" id="KW-0472">Membrane</keyword>
<evidence type="ECO:0000313" key="5">
    <source>
        <dbReference type="EMBL" id="EZG42931.1"/>
    </source>
</evidence>
<dbReference type="AlphaFoldDB" id="A0A023AW21"/>
<dbReference type="GeneID" id="22916443"/>
<keyword evidence="1" id="KW-0863">Zinc-finger</keyword>
<keyword evidence="6" id="KW-1185">Reference proteome</keyword>
<sequence length="353" mass="39738">MATATGSVLARTDLLLGSELLLLRTILVIGVLYNLKKYVCKLVTLLYTNIWKLCSLLTILLGLIGTPYASRQIYNTIQLTQLLVFGASLWLITLTILYFLKGTTSRPFRVNAAQLPGDLAMRLTDLESRIWRLERITKSLIELNGRAHVSVVQVDKSVGENSRSNKRKSRLVFKETPEREITGDPSKSRDITQHFSIDQQETNDENMDGQNHEEETATNTQRRGRRSTYHRCEHCGAMVAEFHKCWVLEQKVTCFKCGQPNHVAMVCKNQPGGMSVKFKGASKVDFVLKEIERLVKIKDLLMKNMKESVVEQTHQVEPSEIIPVINTSTPNSSSTTQDLDNSPFVGTPASNIN</sequence>
<evidence type="ECO:0000256" key="3">
    <source>
        <dbReference type="SAM" id="Phobius"/>
    </source>
</evidence>
<feature type="compositionally biased region" description="Low complexity" evidence="2">
    <location>
        <begin position="326"/>
        <end position="336"/>
    </location>
</feature>
<dbReference type="RefSeq" id="XP_011133792.1">
    <property type="nucleotide sequence ID" value="XM_011135490.1"/>
</dbReference>
<keyword evidence="1" id="KW-0862">Zinc</keyword>
<feature type="region of interest" description="Disordered" evidence="2">
    <location>
        <begin position="321"/>
        <end position="353"/>
    </location>
</feature>
<feature type="transmembrane region" description="Helical" evidence="3">
    <location>
        <begin position="42"/>
        <end position="65"/>
    </location>
</feature>
<feature type="region of interest" description="Disordered" evidence="2">
    <location>
        <begin position="158"/>
        <end position="226"/>
    </location>
</feature>
<keyword evidence="1" id="KW-0479">Metal-binding</keyword>
<name>A0A023AW21_GRENI</name>
<dbReference type="GO" id="GO:0003676">
    <property type="term" value="F:nucleic acid binding"/>
    <property type="evidence" value="ECO:0007669"/>
    <property type="project" value="InterPro"/>
</dbReference>
<protein>
    <submittedName>
        <fullName evidence="5">Transmembrane protein</fullName>
    </submittedName>
</protein>
<gene>
    <name evidence="5" type="ORF">GNI_206350</name>
</gene>
<evidence type="ECO:0000256" key="2">
    <source>
        <dbReference type="SAM" id="MobiDB-lite"/>
    </source>
</evidence>
<accession>A0A023AW21</accession>
<keyword evidence="3 5" id="KW-0812">Transmembrane</keyword>
<comment type="caution">
    <text evidence="5">The sequence shown here is derived from an EMBL/GenBank/DDBJ whole genome shotgun (WGS) entry which is preliminary data.</text>
</comment>
<feature type="compositionally biased region" description="Basic and acidic residues" evidence="2">
    <location>
        <begin position="172"/>
        <end position="192"/>
    </location>
</feature>
<evidence type="ECO:0000259" key="4">
    <source>
        <dbReference type="PROSITE" id="PS50158"/>
    </source>
</evidence>
<evidence type="ECO:0000313" key="6">
    <source>
        <dbReference type="Proteomes" id="UP000019763"/>
    </source>
</evidence>
<dbReference type="Proteomes" id="UP000019763">
    <property type="component" value="Unassembled WGS sequence"/>
</dbReference>
<evidence type="ECO:0000256" key="1">
    <source>
        <dbReference type="PROSITE-ProRule" id="PRU00047"/>
    </source>
</evidence>
<dbReference type="GO" id="GO:0008270">
    <property type="term" value="F:zinc ion binding"/>
    <property type="evidence" value="ECO:0007669"/>
    <property type="project" value="UniProtKB-KW"/>
</dbReference>
<feature type="transmembrane region" description="Helical" evidence="3">
    <location>
        <begin position="77"/>
        <end position="100"/>
    </location>
</feature>
<keyword evidence="3" id="KW-1133">Transmembrane helix</keyword>
<feature type="transmembrane region" description="Helical" evidence="3">
    <location>
        <begin position="14"/>
        <end position="35"/>
    </location>
</feature>
<proteinExistence type="predicted"/>